<name>A0ABR1XXU9_9PEZI</name>
<organism evidence="1 2">
    <name type="scientific">Phyllosticta citrichinensis</name>
    <dbReference type="NCBI Taxonomy" id="1130410"/>
    <lineage>
        <taxon>Eukaryota</taxon>
        <taxon>Fungi</taxon>
        <taxon>Dikarya</taxon>
        <taxon>Ascomycota</taxon>
        <taxon>Pezizomycotina</taxon>
        <taxon>Dothideomycetes</taxon>
        <taxon>Dothideomycetes incertae sedis</taxon>
        <taxon>Botryosphaeriales</taxon>
        <taxon>Phyllostictaceae</taxon>
        <taxon>Phyllosticta</taxon>
    </lineage>
</organism>
<dbReference type="EMBL" id="JBBWUH010000004">
    <property type="protein sequence ID" value="KAK8170260.1"/>
    <property type="molecule type" value="Genomic_DNA"/>
</dbReference>
<evidence type="ECO:0000313" key="2">
    <source>
        <dbReference type="Proteomes" id="UP001456524"/>
    </source>
</evidence>
<sequence>MSSDHIAIPEGEGVPNGDYDTWLLEENLPEYDRLLSQEDASQAILQRSEDDIIHPHLEELFRGYEFLLQLIWAEEKRPEGGRDMFFQQGRNILASTDNQVLQSFIKGTIPEEMVGNSNPHLKKFLRDALTEMQMQEEGKQYRPVIYSQYLVNSNGKSPTVDEVKDIVTMVRRYIDGGPADYQWARQIDTAKTIVGKKDISWNQGGRRYLGTKYPAARKDKAKAFCMAVTTRCEGRAGNSRPRPFSDVGYTNNARTRLRDHSRHVSSNWLMNLVEAICLVHFPSYKIEQFVIYRIWDYFQSSVAEILFNRLAQSPIETGFGFAYCAAGHSVFSSGNVLSRIYSLWSVDALISTPLLGKTSSYDRKGFKVLAHDRKC</sequence>
<keyword evidence="2" id="KW-1185">Reference proteome</keyword>
<comment type="caution">
    <text evidence="1">The sequence shown here is derived from an EMBL/GenBank/DDBJ whole genome shotgun (WGS) entry which is preliminary data.</text>
</comment>
<dbReference type="Proteomes" id="UP001456524">
    <property type="component" value="Unassembled WGS sequence"/>
</dbReference>
<evidence type="ECO:0000313" key="1">
    <source>
        <dbReference type="EMBL" id="KAK8170260.1"/>
    </source>
</evidence>
<protein>
    <submittedName>
        <fullName evidence="1">Uncharacterized protein</fullName>
    </submittedName>
</protein>
<gene>
    <name evidence="1" type="ORF">IWX90DRAFT_432039</name>
</gene>
<proteinExistence type="predicted"/>
<accession>A0ABR1XXU9</accession>
<reference evidence="1 2" key="1">
    <citation type="journal article" date="2022" name="G3 (Bethesda)">
        <title>Enemy or ally: a genomic approach to elucidate the lifestyle of Phyllosticta citrichinaensis.</title>
        <authorList>
            <person name="Buijs V.A."/>
            <person name="Groenewald J.Z."/>
            <person name="Haridas S."/>
            <person name="LaButti K.M."/>
            <person name="Lipzen A."/>
            <person name="Martin F.M."/>
            <person name="Barry K."/>
            <person name="Grigoriev I.V."/>
            <person name="Crous P.W."/>
            <person name="Seidl M.F."/>
        </authorList>
    </citation>
    <scope>NUCLEOTIDE SEQUENCE [LARGE SCALE GENOMIC DNA]</scope>
    <source>
        <strain evidence="1 2">CBS 129764</strain>
    </source>
</reference>